<proteinExistence type="predicted"/>
<evidence type="ECO:0000313" key="2">
    <source>
        <dbReference type="EMBL" id="PMR82427.1"/>
    </source>
</evidence>
<name>A0A2N7UPQ9_9GAMM</name>
<protein>
    <recommendedName>
        <fullName evidence="4">Thioredoxin domain-containing protein</fullName>
    </recommendedName>
</protein>
<feature type="transmembrane region" description="Helical" evidence="1">
    <location>
        <begin position="12"/>
        <end position="36"/>
    </location>
</feature>
<dbReference type="EMBL" id="PNRG01000004">
    <property type="protein sequence ID" value="PMR82427.1"/>
    <property type="molecule type" value="Genomic_DNA"/>
</dbReference>
<sequence length="182" mass="20366">MTSIRTVSQARLKLVALMAIFALPMLVAWGMVFWGVGIPEERTAHGELSPDIPMLAEWPLSEQAGPLVEGDWVLAFDCGERCEVLTDQWWRVHRALGREAPRVSRLRIGGPADALPGERIVQWSNAPQWRKADTLWILDPAGHPVLTYTPEADPSEVLDDLNQLLRMNPEVGSRDVQDVAQR</sequence>
<evidence type="ECO:0008006" key="4">
    <source>
        <dbReference type="Google" id="ProtNLM"/>
    </source>
</evidence>
<evidence type="ECO:0000313" key="3">
    <source>
        <dbReference type="Proteomes" id="UP000235547"/>
    </source>
</evidence>
<keyword evidence="1" id="KW-0812">Transmembrane</keyword>
<accession>A0A2N7UPQ9</accession>
<reference evidence="2 3" key="1">
    <citation type="submission" date="2018-01" db="EMBL/GenBank/DDBJ databases">
        <title>Halomonas endophytica sp. nov., isolated from storage liquid in the stems of Populus euphratica.</title>
        <authorList>
            <person name="Chen C."/>
        </authorList>
    </citation>
    <scope>NUCLEOTIDE SEQUENCE [LARGE SCALE GENOMIC DNA]</scope>
    <source>
        <strain evidence="2 3">BZ-SZ-XJ27</strain>
    </source>
</reference>
<comment type="caution">
    <text evidence="2">The sequence shown here is derived from an EMBL/GenBank/DDBJ whole genome shotgun (WGS) entry which is preliminary data.</text>
</comment>
<keyword evidence="1" id="KW-1133">Transmembrane helix</keyword>
<keyword evidence="3" id="KW-1185">Reference proteome</keyword>
<dbReference type="OrthoDB" id="9785445at2"/>
<gene>
    <name evidence="2" type="ORF">C1H70_01525</name>
</gene>
<dbReference type="Proteomes" id="UP000235547">
    <property type="component" value="Unassembled WGS sequence"/>
</dbReference>
<organism evidence="2 3">
    <name type="scientific">Halomonas urumqiensis</name>
    <dbReference type="NCBI Taxonomy" id="1684789"/>
    <lineage>
        <taxon>Bacteria</taxon>
        <taxon>Pseudomonadati</taxon>
        <taxon>Pseudomonadota</taxon>
        <taxon>Gammaproteobacteria</taxon>
        <taxon>Oceanospirillales</taxon>
        <taxon>Halomonadaceae</taxon>
        <taxon>Halomonas</taxon>
    </lineage>
</organism>
<keyword evidence="1" id="KW-0472">Membrane</keyword>
<evidence type="ECO:0000256" key="1">
    <source>
        <dbReference type="SAM" id="Phobius"/>
    </source>
</evidence>
<dbReference type="RefSeq" id="WP_102586576.1">
    <property type="nucleotide sequence ID" value="NZ_BNAE01000001.1"/>
</dbReference>
<dbReference type="AlphaFoldDB" id="A0A2N7UPQ9"/>